<dbReference type="Gene3D" id="3.40.190.10">
    <property type="entry name" value="Periplasmic binding protein-like II"/>
    <property type="match status" value="2"/>
</dbReference>
<evidence type="ECO:0000313" key="4">
    <source>
        <dbReference type="EMBL" id="RUS91768.1"/>
    </source>
</evidence>
<dbReference type="InterPro" id="IPR024370">
    <property type="entry name" value="PBP_domain"/>
</dbReference>
<dbReference type="AlphaFoldDB" id="A0A3S1I401"/>
<comment type="caution">
    <text evidence="4">The sequence shown here is derived from an EMBL/GenBank/DDBJ whole genome shotgun (WGS) entry which is preliminary data.</text>
</comment>
<protein>
    <recommendedName>
        <fullName evidence="3">PBP domain-containing protein</fullName>
    </recommendedName>
</protein>
<proteinExistence type="inferred from homology"/>
<evidence type="ECO:0000313" key="5">
    <source>
        <dbReference type="Proteomes" id="UP000271974"/>
    </source>
</evidence>
<keyword evidence="2" id="KW-0732">Signal</keyword>
<feature type="domain" description="PBP" evidence="3">
    <location>
        <begin position="38"/>
        <end position="198"/>
    </location>
</feature>
<feature type="signal peptide" evidence="2">
    <location>
        <begin position="1"/>
        <end position="25"/>
    </location>
</feature>
<name>A0A3S1I401_ELYCH</name>
<comment type="similarity">
    <text evidence="1">Belongs to the PstS family.</text>
</comment>
<evidence type="ECO:0000256" key="2">
    <source>
        <dbReference type="SAM" id="SignalP"/>
    </source>
</evidence>
<dbReference type="EMBL" id="RQTK01000006">
    <property type="protein sequence ID" value="RUS91768.1"/>
    <property type="molecule type" value="Genomic_DNA"/>
</dbReference>
<dbReference type="PANTHER" id="PTHR42996">
    <property type="entry name" value="PHOSPHATE-BINDING PROTEIN PSTS"/>
    <property type="match status" value="1"/>
</dbReference>
<dbReference type="Pfam" id="PF12849">
    <property type="entry name" value="PBP_like_2"/>
    <property type="match status" value="1"/>
</dbReference>
<dbReference type="InterPro" id="IPR050962">
    <property type="entry name" value="Phosphate-bind_PstS"/>
</dbReference>
<dbReference type="PANTHER" id="PTHR42996:SF1">
    <property type="entry name" value="PHOSPHATE-BINDING PROTEIN PSTS"/>
    <property type="match status" value="1"/>
</dbReference>
<dbReference type="STRING" id="188477.A0A3S1I401"/>
<reference evidence="4 5" key="1">
    <citation type="submission" date="2019-01" db="EMBL/GenBank/DDBJ databases">
        <title>A draft genome assembly of the solar-powered sea slug Elysia chlorotica.</title>
        <authorList>
            <person name="Cai H."/>
            <person name="Li Q."/>
            <person name="Fang X."/>
            <person name="Li J."/>
            <person name="Curtis N.E."/>
            <person name="Altenburger A."/>
            <person name="Shibata T."/>
            <person name="Feng M."/>
            <person name="Maeda T."/>
            <person name="Schwartz J.A."/>
            <person name="Shigenobu S."/>
            <person name="Lundholm N."/>
            <person name="Nishiyama T."/>
            <person name="Yang H."/>
            <person name="Hasebe M."/>
            <person name="Li S."/>
            <person name="Pierce S.K."/>
            <person name="Wang J."/>
        </authorList>
    </citation>
    <scope>NUCLEOTIDE SEQUENCE [LARGE SCALE GENOMIC DNA]</scope>
    <source>
        <strain evidence="4">EC2010</strain>
        <tissue evidence="4">Whole organism of an adult</tissue>
    </source>
</reference>
<gene>
    <name evidence="4" type="ORF">EGW08_000476</name>
</gene>
<feature type="chain" id="PRO_5018555983" description="PBP domain-containing protein" evidence="2">
    <location>
        <begin position="26"/>
        <end position="258"/>
    </location>
</feature>
<keyword evidence="5" id="KW-1185">Reference proteome</keyword>
<dbReference type="Proteomes" id="UP000271974">
    <property type="component" value="Unassembled WGS sequence"/>
</dbReference>
<dbReference type="SUPFAM" id="SSF53850">
    <property type="entry name" value="Periplasmic binding protein-like II"/>
    <property type="match status" value="1"/>
</dbReference>
<dbReference type="OrthoDB" id="6226411at2759"/>
<evidence type="ECO:0000259" key="3">
    <source>
        <dbReference type="Pfam" id="PF12849"/>
    </source>
</evidence>
<sequence>MSLPTHIDNTPLLTLLALTIVLLHGDLTRGPGPVSAVTIRGLGATFPYSVYERWQAAYAIHRRAHQLVSISYEKTGSGTGRSWIIKHPVLWDFAGTDVPLSQDEMTKAPDLVIFPTLAGGVAIAYQLPMCKSTEGRRLNLSMEHVVGIFNGTITMWNDDALKPLNPNCPFPDEKIRVVARAQKSGTTSTFTSALSAADDNWNATFGVFSQGMNPDTYEPYHWKPGMTMVSAATHGTKTGIPAVLPQPEMVRNTSRLDT</sequence>
<evidence type="ECO:0000256" key="1">
    <source>
        <dbReference type="ARBA" id="ARBA00008725"/>
    </source>
</evidence>
<organism evidence="4 5">
    <name type="scientific">Elysia chlorotica</name>
    <name type="common">Eastern emerald elysia</name>
    <name type="synonym">Sea slug</name>
    <dbReference type="NCBI Taxonomy" id="188477"/>
    <lineage>
        <taxon>Eukaryota</taxon>
        <taxon>Metazoa</taxon>
        <taxon>Spiralia</taxon>
        <taxon>Lophotrochozoa</taxon>
        <taxon>Mollusca</taxon>
        <taxon>Gastropoda</taxon>
        <taxon>Heterobranchia</taxon>
        <taxon>Euthyneura</taxon>
        <taxon>Panpulmonata</taxon>
        <taxon>Sacoglossa</taxon>
        <taxon>Placobranchoidea</taxon>
        <taxon>Plakobranchidae</taxon>
        <taxon>Elysia</taxon>
    </lineage>
</organism>
<accession>A0A3S1I401</accession>